<evidence type="ECO:0000313" key="1">
    <source>
        <dbReference type="EMBL" id="KAJ0010395.1"/>
    </source>
</evidence>
<keyword evidence="2" id="KW-1185">Reference proteome</keyword>
<proteinExistence type="predicted"/>
<protein>
    <submittedName>
        <fullName evidence="1">Uncharacterized protein</fullName>
    </submittedName>
</protein>
<accession>A0ACC0X4H0</accession>
<organism evidence="1 2">
    <name type="scientific">Pistacia integerrima</name>
    <dbReference type="NCBI Taxonomy" id="434235"/>
    <lineage>
        <taxon>Eukaryota</taxon>
        <taxon>Viridiplantae</taxon>
        <taxon>Streptophyta</taxon>
        <taxon>Embryophyta</taxon>
        <taxon>Tracheophyta</taxon>
        <taxon>Spermatophyta</taxon>
        <taxon>Magnoliopsida</taxon>
        <taxon>eudicotyledons</taxon>
        <taxon>Gunneridae</taxon>
        <taxon>Pentapetalae</taxon>
        <taxon>rosids</taxon>
        <taxon>malvids</taxon>
        <taxon>Sapindales</taxon>
        <taxon>Anacardiaceae</taxon>
        <taxon>Pistacia</taxon>
    </lineage>
</organism>
<evidence type="ECO:0000313" key="2">
    <source>
        <dbReference type="Proteomes" id="UP001163603"/>
    </source>
</evidence>
<reference evidence="2" key="1">
    <citation type="journal article" date="2023" name="G3 (Bethesda)">
        <title>Genome assembly and association tests identify interacting loci associated with vigor, precocity, and sex in interspecific pistachio rootstocks.</title>
        <authorList>
            <person name="Palmer W."/>
            <person name="Jacygrad E."/>
            <person name="Sagayaradj S."/>
            <person name="Cavanaugh K."/>
            <person name="Han R."/>
            <person name="Bertier L."/>
            <person name="Beede B."/>
            <person name="Kafkas S."/>
            <person name="Golino D."/>
            <person name="Preece J."/>
            <person name="Michelmore R."/>
        </authorList>
    </citation>
    <scope>NUCLEOTIDE SEQUENCE [LARGE SCALE GENOMIC DNA]</scope>
</reference>
<name>A0ACC0X4H0_9ROSI</name>
<sequence>MNQLLDSQGTKALQPNTDPRILHARVLKSTHIDRSTFHSLITLYSKSNINLLSYSRRFFLSMLRHSTLPSQRTLASLFKTCASLSHAFSFGLSLHALSLKLSLQNKPFCGSALVKFYSRFCSPNNAKQVFDEIQDREEFCYTAMIVCFAQNARCLDSLSVFVDMRSVSGALRAVAELAAMQQCRVVHGHAVVAGLDKDLFVGTTLIDGYGKAGLVFEARRVFNENLSELNIIAWNAMMAGYAQQGDKNSVLELFHLLETRGFVPDEYSFLAVLTAFSYAGLDFESEKWMERMRVEYGLEPALEHYTCLIFAVGRAGRLEDAERIAMAMPFEPDVVVWKALLSCCAAHGAADMAWKMAQRLLQIDPYDDSAYLMAANVLSSAGRWDEVAEEGGRSWIEVKGKVHVFLAGDRRHERVKEIYAKLEELMEECEKLGYMPIWNEMLHNVEEREKREGLWYHSEKLALAFGLMSGSPPGEALRIAKNLRICRDCHESFKYISRVVERDIIVRDVNRYHIFSNGSCICGDIW</sequence>
<dbReference type="Proteomes" id="UP001163603">
    <property type="component" value="Chromosome 14"/>
</dbReference>
<gene>
    <name evidence="1" type="ORF">Pint_33914</name>
</gene>
<dbReference type="EMBL" id="CM047749">
    <property type="protein sequence ID" value="KAJ0010395.1"/>
    <property type="molecule type" value="Genomic_DNA"/>
</dbReference>
<comment type="caution">
    <text evidence="1">The sequence shown here is derived from an EMBL/GenBank/DDBJ whole genome shotgun (WGS) entry which is preliminary data.</text>
</comment>